<comment type="caution">
    <text evidence="2">The sequence shown here is derived from an EMBL/GenBank/DDBJ whole genome shotgun (WGS) entry which is preliminary data.</text>
</comment>
<keyword evidence="1" id="KW-1133">Transmembrane helix</keyword>
<evidence type="ECO:0000313" key="3">
    <source>
        <dbReference type="Proteomes" id="UP000817854"/>
    </source>
</evidence>
<sequence length="159" mass="18839">MLLDDFLKKHQLKEDFIKKIKVATDSSFKTDYFLIASDKIKYVGNFYQNSMEFREKESGFGFKTYQVKTFINLSFKNVNDLLSVKTTIQGISYFRFLINITIMSLLLIYCFLLLLKLNILPVLLILSLIYFYLFLAFKKIKANLKKIKKELSDLYRSME</sequence>
<organism evidence="2 3">
    <name type="scientific">Flavobacterium jejuense</name>
    <dbReference type="NCBI Taxonomy" id="1544455"/>
    <lineage>
        <taxon>Bacteria</taxon>
        <taxon>Pseudomonadati</taxon>
        <taxon>Bacteroidota</taxon>
        <taxon>Flavobacteriia</taxon>
        <taxon>Flavobacteriales</taxon>
        <taxon>Flavobacteriaceae</taxon>
        <taxon>Flavobacterium</taxon>
    </lineage>
</organism>
<name>A0ABX0IXP7_9FLAO</name>
<evidence type="ECO:0000256" key="1">
    <source>
        <dbReference type="SAM" id="Phobius"/>
    </source>
</evidence>
<protein>
    <submittedName>
        <fullName evidence="2">Uncharacterized protein</fullName>
    </submittedName>
</protein>
<keyword evidence="3" id="KW-1185">Reference proteome</keyword>
<proteinExistence type="predicted"/>
<dbReference type="RefSeq" id="WP_140964435.1">
    <property type="nucleotide sequence ID" value="NZ_VEVQ02000019.1"/>
</dbReference>
<feature type="transmembrane region" description="Helical" evidence="1">
    <location>
        <begin position="93"/>
        <end position="114"/>
    </location>
</feature>
<accession>A0ABX0IXP7</accession>
<evidence type="ECO:0000313" key="2">
    <source>
        <dbReference type="EMBL" id="NHN27931.1"/>
    </source>
</evidence>
<feature type="transmembrane region" description="Helical" evidence="1">
    <location>
        <begin position="120"/>
        <end position="137"/>
    </location>
</feature>
<gene>
    <name evidence="2" type="ORF">FIA58_019815</name>
</gene>
<reference evidence="2 3" key="2">
    <citation type="submission" date="2019-05" db="EMBL/GenBank/DDBJ databases">
        <authorList>
            <person name="Lianzixin W."/>
        </authorList>
    </citation>
    <scope>NUCLEOTIDE SEQUENCE [LARGE SCALE GENOMIC DNA]</scope>
    <source>
        <strain evidence="2 3">EC11</strain>
    </source>
</reference>
<reference evidence="3" key="1">
    <citation type="submission" date="2019-05" db="EMBL/GenBank/DDBJ databases">
        <title>Flavobacterium profundi sp. nov., isolated from a deep-sea seamount.</title>
        <authorList>
            <person name="Zhang D.-C."/>
        </authorList>
    </citation>
    <scope>NUCLEOTIDE SEQUENCE [LARGE SCALE GENOMIC DNA]</scope>
    <source>
        <strain evidence="3">EC11</strain>
    </source>
</reference>
<keyword evidence="1" id="KW-0812">Transmembrane</keyword>
<dbReference type="Proteomes" id="UP000817854">
    <property type="component" value="Unassembled WGS sequence"/>
</dbReference>
<dbReference type="EMBL" id="VEVQ02000019">
    <property type="protein sequence ID" value="NHN27931.1"/>
    <property type="molecule type" value="Genomic_DNA"/>
</dbReference>
<reference evidence="2 3" key="3">
    <citation type="submission" date="2020-02" db="EMBL/GenBank/DDBJ databases">
        <title>Flavobacterium profundi sp. nov., isolated from a deep-sea seamount.</title>
        <authorList>
            <person name="Zhang D.-C."/>
        </authorList>
    </citation>
    <scope>NUCLEOTIDE SEQUENCE [LARGE SCALE GENOMIC DNA]</scope>
    <source>
        <strain evidence="2 3">EC11</strain>
    </source>
</reference>
<keyword evidence="1" id="KW-0472">Membrane</keyword>